<dbReference type="AlphaFoldDB" id="X0SL03"/>
<dbReference type="InterPro" id="IPR011051">
    <property type="entry name" value="RmlC_Cupin_sf"/>
</dbReference>
<protein>
    <recommendedName>
        <fullName evidence="1">Cupin type-2 domain-containing protein</fullName>
    </recommendedName>
</protein>
<dbReference type="InterPro" id="IPR013096">
    <property type="entry name" value="Cupin_2"/>
</dbReference>
<dbReference type="EMBL" id="BARS01000338">
    <property type="protein sequence ID" value="GAF75816.1"/>
    <property type="molecule type" value="Genomic_DNA"/>
</dbReference>
<evidence type="ECO:0000259" key="1">
    <source>
        <dbReference type="Pfam" id="PF07883"/>
    </source>
</evidence>
<gene>
    <name evidence="2" type="ORF">S01H1_00876</name>
</gene>
<dbReference type="InterPro" id="IPR052535">
    <property type="entry name" value="Bacilysin_H2HPP_isomerase"/>
</dbReference>
<dbReference type="CDD" id="cd02238">
    <property type="entry name" value="cupin_KdgF"/>
    <property type="match status" value="1"/>
</dbReference>
<dbReference type="Gene3D" id="2.60.120.10">
    <property type="entry name" value="Jelly Rolls"/>
    <property type="match status" value="1"/>
</dbReference>
<dbReference type="InterPro" id="IPR014710">
    <property type="entry name" value="RmlC-like_jellyroll"/>
</dbReference>
<dbReference type="PANTHER" id="PTHR40112">
    <property type="entry name" value="H2HPP ISOMERASE"/>
    <property type="match status" value="1"/>
</dbReference>
<reference evidence="2" key="1">
    <citation type="journal article" date="2014" name="Front. Microbiol.">
        <title>High frequency of phylogenetically diverse reductive dehalogenase-homologous genes in deep subseafloor sedimentary metagenomes.</title>
        <authorList>
            <person name="Kawai M."/>
            <person name="Futagami T."/>
            <person name="Toyoda A."/>
            <person name="Takaki Y."/>
            <person name="Nishi S."/>
            <person name="Hori S."/>
            <person name="Arai W."/>
            <person name="Tsubouchi T."/>
            <person name="Morono Y."/>
            <person name="Uchiyama I."/>
            <person name="Ito T."/>
            <person name="Fujiyama A."/>
            <person name="Inagaki F."/>
            <person name="Takami H."/>
        </authorList>
    </citation>
    <scope>NUCLEOTIDE SEQUENCE</scope>
    <source>
        <strain evidence="2">Expedition CK06-06</strain>
    </source>
</reference>
<sequence>MKESDFNKATQEDRQKHIVRPYEGVPLTELVPGSLSHLIGGENVTISFLTMKAGSAFELHSHPQEQIMIVIEGYCDEIIEDKIYRVKKGDVIYLPANIKHGAFIREIDCKAIDIFSPPREDY</sequence>
<comment type="caution">
    <text evidence="2">The sequence shown here is derived from an EMBL/GenBank/DDBJ whole genome shotgun (WGS) entry which is preliminary data.</text>
</comment>
<name>X0SL03_9ZZZZ</name>
<evidence type="ECO:0000313" key="2">
    <source>
        <dbReference type="EMBL" id="GAF75816.1"/>
    </source>
</evidence>
<dbReference type="SUPFAM" id="SSF51182">
    <property type="entry name" value="RmlC-like cupins"/>
    <property type="match status" value="1"/>
</dbReference>
<organism evidence="2">
    <name type="scientific">marine sediment metagenome</name>
    <dbReference type="NCBI Taxonomy" id="412755"/>
    <lineage>
        <taxon>unclassified sequences</taxon>
        <taxon>metagenomes</taxon>
        <taxon>ecological metagenomes</taxon>
    </lineage>
</organism>
<accession>X0SL03</accession>
<feature type="non-terminal residue" evidence="2">
    <location>
        <position position="122"/>
    </location>
</feature>
<proteinExistence type="predicted"/>
<dbReference type="Pfam" id="PF07883">
    <property type="entry name" value="Cupin_2"/>
    <property type="match status" value="1"/>
</dbReference>
<feature type="domain" description="Cupin type-2" evidence="1">
    <location>
        <begin position="48"/>
        <end position="103"/>
    </location>
</feature>
<dbReference type="PANTHER" id="PTHR40112:SF1">
    <property type="entry name" value="H2HPP ISOMERASE"/>
    <property type="match status" value="1"/>
</dbReference>